<dbReference type="EMBL" id="JARKIB010000306">
    <property type="protein sequence ID" value="KAJ7715545.1"/>
    <property type="molecule type" value="Genomic_DNA"/>
</dbReference>
<feature type="transmembrane region" description="Helical" evidence="1">
    <location>
        <begin position="6"/>
        <end position="26"/>
    </location>
</feature>
<keyword evidence="3" id="KW-1185">Reference proteome</keyword>
<gene>
    <name evidence="2" type="ORF">B0H16DRAFT_1805241</name>
</gene>
<comment type="caution">
    <text evidence="2">The sequence shown here is derived from an EMBL/GenBank/DDBJ whole genome shotgun (WGS) entry which is preliminary data.</text>
</comment>
<keyword evidence="1" id="KW-0812">Transmembrane</keyword>
<dbReference type="Proteomes" id="UP001215598">
    <property type="component" value="Unassembled WGS sequence"/>
</dbReference>
<evidence type="ECO:0000256" key="1">
    <source>
        <dbReference type="SAM" id="Phobius"/>
    </source>
</evidence>
<feature type="transmembrane region" description="Helical" evidence="1">
    <location>
        <begin position="199"/>
        <end position="216"/>
    </location>
</feature>
<sequence>MQISEVVAVGVFCSYFSVITGLLLIARSFSSQNRGGRVYVFIVLAVASFVHTWFYMFKFIAASHFSISGLGPHKGGSTLKKITHKILKLSPPWAHVCFGKANWWWSQQLCLFTVGAWTIFRRRCHHIKLIWVYMLLGQFVAISIASNLFYLALVLAPRLPSPSSSHGTSSLPAPVALWLPILLSLGTIATSPFTSERSFLPNLLLMHTLIILPLLVPDRLFPLAQASAEPKSSFAISLKTLYVVVFGAALVLHACATGQAAGDPPVSIRNLALKAWNVLHSHPAQSSIGWDVIWTSILFVVWLILHPELQPRVLPSSPTIKGRFLTAMYLVMATPLLLVGVLAPHVFWTT</sequence>
<feature type="transmembrane region" description="Helical" evidence="1">
    <location>
        <begin position="326"/>
        <end position="348"/>
    </location>
</feature>
<keyword evidence="1" id="KW-0472">Membrane</keyword>
<dbReference type="AlphaFoldDB" id="A0AAD7H9X2"/>
<feature type="transmembrane region" description="Helical" evidence="1">
    <location>
        <begin position="175"/>
        <end position="192"/>
    </location>
</feature>
<feature type="transmembrane region" description="Helical" evidence="1">
    <location>
        <begin position="103"/>
        <end position="120"/>
    </location>
</feature>
<feature type="transmembrane region" description="Helical" evidence="1">
    <location>
        <begin position="38"/>
        <end position="56"/>
    </location>
</feature>
<protein>
    <submittedName>
        <fullName evidence="2">Uncharacterized protein</fullName>
    </submittedName>
</protein>
<name>A0AAD7H9X2_9AGAR</name>
<evidence type="ECO:0000313" key="3">
    <source>
        <dbReference type="Proteomes" id="UP001215598"/>
    </source>
</evidence>
<reference evidence="2" key="1">
    <citation type="submission" date="2023-03" db="EMBL/GenBank/DDBJ databases">
        <title>Massive genome expansion in bonnet fungi (Mycena s.s.) driven by repeated elements and novel gene families across ecological guilds.</title>
        <authorList>
            <consortium name="Lawrence Berkeley National Laboratory"/>
            <person name="Harder C.B."/>
            <person name="Miyauchi S."/>
            <person name="Viragh M."/>
            <person name="Kuo A."/>
            <person name="Thoen E."/>
            <person name="Andreopoulos B."/>
            <person name="Lu D."/>
            <person name="Skrede I."/>
            <person name="Drula E."/>
            <person name="Henrissat B."/>
            <person name="Morin E."/>
            <person name="Kohler A."/>
            <person name="Barry K."/>
            <person name="LaButti K."/>
            <person name="Morin E."/>
            <person name="Salamov A."/>
            <person name="Lipzen A."/>
            <person name="Mereny Z."/>
            <person name="Hegedus B."/>
            <person name="Baldrian P."/>
            <person name="Stursova M."/>
            <person name="Weitz H."/>
            <person name="Taylor A."/>
            <person name="Grigoriev I.V."/>
            <person name="Nagy L.G."/>
            <person name="Martin F."/>
            <person name="Kauserud H."/>
        </authorList>
    </citation>
    <scope>NUCLEOTIDE SEQUENCE</scope>
    <source>
        <strain evidence="2">CBHHK182m</strain>
    </source>
</reference>
<evidence type="ECO:0000313" key="2">
    <source>
        <dbReference type="EMBL" id="KAJ7715545.1"/>
    </source>
</evidence>
<feature type="transmembrane region" description="Helical" evidence="1">
    <location>
        <begin position="288"/>
        <end position="305"/>
    </location>
</feature>
<feature type="transmembrane region" description="Helical" evidence="1">
    <location>
        <begin position="132"/>
        <end position="155"/>
    </location>
</feature>
<organism evidence="2 3">
    <name type="scientific">Mycena metata</name>
    <dbReference type="NCBI Taxonomy" id="1033252"/>
    <lineage>
        <taxon>Eukaryota</taxon>
        <taxon>Fungi</taxon>
        <taxon>Dikarya</taxon>
        <taxon>Basidiomycota</taxon>
        <taxon>Agaricomycotina</taxon>
        <taxon>Agaricomycetes</taxon>
        <taxon>Agaricomycetidae</taxon>
        <taxon>Agaricales</taxon>
        <taxon>Marasmiineae</taxon>
        <taxon>Mycenaceae</taxon>
        <taxon>Mycena</taxon>
    </lineage>
</organism>
<accession>A0AAD7H9X2</accession>
<proteinExistence type="predicted"/>
<keyword evidence="1" id="KW-1133">Transmembrane helix</keyword>